<dbReference type="AlphaFoldDB" id="A0AAD5WHL2"/>
<reference evidence="1" key="1">
    <citation type="submission" date="2021-06" db="EMBL/GenBank/DDBJ databases">
        <title>Parelaphostrongylus tenuis whole genome reference sequence.</title>
        <authorList>
            <person name="Garwood T.J."/>
            <person name="Larsen P.A."/>
            <person name="Fountain-Jones N.M."/>
            <person name="Garbe J.R."/>
            <person name="Macchietto M.G."/>
            <person name="Kania S.A."/>
            <person name="Gerhold R.W."/>
            <person name="Richards J.E."/>
            <person name="Wolf T.M."/>
        </authorList>
    </citation>
    <scope>NUCLEOTIDE SEQUENCE</scope>
    <source>
        <strain evidence="1">MNPRO001-30</strain>
        <tissue evidence="1">Meninges</tissue>
    </source>
</reference>
<sequence>MKEHMMSCFLLTKKGRRQYFCLLKKAEFWLLDYNNTLDCFITTSFNSQSTWNACDEEKETSELRFCRILVQNYLPAFNDVEE</sequence>
<gene>
    <name evidence="1" type="ORF">KIN20_032237</name>
</gene>
<organism evidence="1 2">
    <name type="scientific">Parelaphostrongylus tenuis</name>
    <name type="common">Meningeal worm</name>
    <dbReference type="NCBI Taxonomy" id="148309"/>
    <lineage>
        <taxon>Eukaryota</taxon>
        <taxon>Metazoa</taxon>
        <taxon>Ecdysozoa</taxon>
        <taxon>Nematoda</taxon>
        <taxon>Chromadorea</taxon>
        <taxon>Rhabditida</taxon>
        <taxon>Rhabditina</taxon>
        <taxon>Rhabditomorpha</taxon>
        <taxon>Strongyloidea</taxon>
        <taxon>Metastrongylidae</taxon>
        <taxon>Parelaphostrongylus</taxon>
    </lineage>
</organism>
<protein>
    <submittedName>
        <fullName evidence="1">Uncharacterized protein</fullName>
    </submittedName>
</protein>
<evidence type="ECO:0000313" key="1">
    <source>
        <dbReference type="EMBL" id="KAJ1370507.1"/>
    </source>
</evidence>
<comment type="caution">
    <text evidence="1">The sequence shown here is derived from an EMBL/GenBank/DDBJ whole genome shotgun (WGS) entry which is preliminary data.</text>
</comment>
<keyword evidence="2" id="KW-1185">Reference proteome</keyword>
<accession>A0AAD5WHL2</accession>
<dbReference type="EMBL" id="JAHQIW010006788">
    <property type="protein sequence ID" value="KAJ1370507.1"/>
    <property type="molecule type" value="Genomic_DNA"/>
</dbReference>
<dbReference type="Proteomes" id="UP001196413">
    <property type="component" value="Unassembled WGS sequence"/>
</dbReference>
<name>A0AAD5WHL2_PARTN</name>
<proteinExistence type="predicted"/>
<evidence type="ECO:0000313" key="2">
    <source>
        <dbReference type="Proteomes" id="UP001196413"/>
    </source>
</evidence>